<evidence type="ECO:0000256" key="1">
    <source>
        <dbReference type="SAM" id="Phobius"/>
    </source>
</evidence>
<protein>
    <submittedName>
        <fullName evidence="2">Uncharacterized protein</fullName>
    </submittedName>
</protein>
<name>A0A1I4WL32_9FLAO</name>
<dbReference type="AlphaFoldDB" id="A0A1I4WL32"/>
<accession>A0A1I4WL32</accession>
<dbReference type="Proteomes" id="UP000182961">
    <property type="component" value="Unassembled WGS sequence"/>
</dbReference>
<organism evidence="2 3">
    <name type="scientific">Flavobacterium succinicans</name>
    <dbReference type="NCBI Taxonomy" id="29536"/>
    <lineage>
        <taxon>Bacteria</taxon>
        <taxon>Pseudomonadati</taxon>
        <taxon>Bacteroidota</taxon>
        <taxon>Flavobacteriia</taxon>
        <taxon>Flavobacteriales</taxon>
        <taxon>Flavobacteriaceae</taxon>
        <taxon>Flavobacterium</taxon>
    </lineage>
</organism>
<evidence type="ECO:0000313" key="2">
    <source>
        <dbReference type="EMBL" id="SFN14594.1"/>
    </source>
</evidence>
<feature type="transmembrane region" description="Helical" evidence="1">
    <location>
        <begin position="32"/>
        <end position="49"/>
    </location>
</feature>
<dbReference type="RefSeq" id="WP_074917668.1">
    <property type="nucleotide sequence ID" value="NZ_CBCRUM010000013.1"/>
</dbReference>
<dbReference type="EMBL" id="FOUT01000007">
    <property type="protein sequence ID" value="SFN14594.1"/>
    <property type="molecule type" value="Genomic_DNA"/>
</dbReference>
<proteinExistence type="predicted"/>
<reference evidence="3" key="1">
    <citation type="submission" date="2016-10" db="EMBL/GenBank/DDBJ databases">
        <authorList>
            <person name="Varghese N."/>
            <person name="Submissions S."/>
        </authorList>
    </citation>
    <scope>NUCLEOTIDE SEQUENCE [LARGE SCALE GENOMIC DNA]</scope>
    <source>
        <strain evidence="3">DSM 4002</strain>
    </source>
</reference>
<evidence type="ECO:0000313" key="3">
    <source>
        <dbReference type="Proteomes" id="UP000182961"/>
    </source>
</evidence>
<keyword evidence="1" id="KW-1133">Transmembrane helix</keyword>
<feature type="transmembrane region" description="Helical" evidence="1">
    <location>
        <begin position="6"/>
        <end position="25"/>
    </location>
</feature>
<gene>
    <name evidence="2" type="ORF">SAMN05444143_1072</name>
</gene>
<keyword evidence="3" id="KW-1185">Reference proteome</keyword>
<keyword evidence="1" id="KW-0472">Membrane</keyword>
<keyword evidence="1" id="KW-0812">Transmembrane</keyword>
<sequence length="171" mass="19582">MFELIWGILNGFLLIYFIVICFKSVRIVKEKLGIFASFIFVIGLLSFISKPDKRNLADKNIDVLNQTNPKKAFNGNSFFREITLEDNLTSEIGLSILVGENEPDLIILNANCYRSGFISGTNWNVENIEIDNEKNKKYCTYLVRGIMEWKILGITIYSEHKSFNGNALLKK</sequence>